<proteinExistence type="predicted"/>
<evidence type="ECO:0000313" key="4">
    <source>
        <dbReference type="Proteomes" id="UP000249239"/>
    </source>
</evidence>
<dbReference type="PROSITE" id="PS50894">
    <property type="entry name" value="HPT"/>
    <property type="match status" value="1"/>
</dbReference>
<dbReference type="SUPFAM" id="SSF47226">
    <property type="entry name" value="Histidine-containing phosphotransfer domain, HPT domain"/>
    <property type="match status" value="1"/>
</dbReference>
<protein>
    <submittedName>
        <fullName evidence="3">HPt (Histidine-containing phosphotransfer) domain-containing protein</fullName>
    </submittedName>
</protein>
<dbReference type="Proteomes" id="UP000249239">
    <property type="component" value="Unassembled WGS sequence"/>
</dbReference>
<dbReference type="GO" id="GO:0000160">
    <property type="term" value="P:phosphorelay signal transduction system"/>
    <property type="evidence" value="ECO:0007669"/>
    <property type="project" value="InterPro"/>
</dbReference>
<accession>A0A2W7Q841</accession>
<comment type="caution">
    <text evidence="3">The sequence shown here is derived from an EMBL/GenBank/DDBJ whole genome shotgun (WGS) entry which is preliminary data.</text>
</comment>
<organism evidence="3 4">
    <name type="scientific">Breznakibacter xylanolyticus</name>
    <dbReference type="NCBI Taxonomy" id="990"/>
    <lineage>
        <taxon>Bacteria</taxon>
        <taxon>Pseudomonadati</taxon>
        <taxon>Bacteroidota</taxon>
        <taxon>Bacteroidia</taxon>
        <taxon>Marinilabiliales</taxon>
        <taxon>Marinilabiliaceae</taxon>
        <taxon>Breznakibacter</taxon>
    </lineage>
</organism>
<evidence type="ECO:0000313" key="3">
    <source>
        <dbReference type="EMBL" id="PZX17919.1"/>
    </source>
</evidence>
<keyword evidence="4" id="KW-1185">Reference proteome</keyword>
<evidence type="ECO:0000256" key="1">
    <source>
        <dbReference type="PROSITE-ProRule" id="PRU00110"/>
    </source>
</evidence>
<name>A0A2W7Q841_9BACT</name>
<keyword evidence="1" id="KW-0597">Phosphoprotein</keyword>
<feature type="modified residue" description="Phosphohistidine" evidence="1">
    <location>
        <position position="59"/>
    </location>
</feature>
<sequence>MPHKQKHIDLSYLTSIADNDQNLIKELVDIFLEQLPEFTDGLSTAYERHDWSTIASLSHKAKSSVVSMGMEELGNIDLKNLELLAKQRKCEELANHQDEKAKKEYTSLDANLKSYPPEKQIWVIQNANDATMKEIIDKFVKICEQAREELHQTFGK</sequence>
<dbReference type="RefSeq" id="WP_111445030.1">
    <property type="nucleotide sequence ID" value="NZ_QKZK01000008.1"/>
</dbReference>
<dbReference type="AlphaFoldDB" id="A0A2W7Q841"/>
<evidence type="ECO:0000259" key="2">
    <source>
        <dbReference type="PROSITE" id="PS50894"/>
    </source>
</evidence>
<feature type="domain" description="HPt" evidence="2">
    <location>
        <begin position="20"/>
        <end position="115"/>
    </location>
</feature>
<dbReference type="InterPro" id="IPR036641">
    <property type="entry name" value="HPT_dom_sf"/>
</dbReference>
<dbReference type="Pfam" id="PF01627">
    <property type="entry name" value="Hpt"/>
    <property type="match status" value="1"/>
</dbReference>
<dbReference type="InterPro" id="IPR008207">
    <property type="entry name" value="Sig_transdc_His_kin_Hpt_dom"/>
</dbReference>
<dbReference type="GO" id="GO:0004672">
    <property type="term" value="F:protein kinase activity"/>
    <property type="evidence" value="ECO:0007669"/>
    <property type="project" value="UniProtKB-ARBA"/>
</dbReference>
<dbReference type="Gene3D" id="1.20.120.160">
    <property type="entry name" value="HPT domain"/>
    <property type="match status" value="1"/>
</dbReference>
<gene>
    <name evidence="3" type="ORF">LX69_01332</name>
</gene>
<reference evidence="3 4" key="1">
    <citation type="submission" date="2018-06" db="EMBL/GenBank/DDBJ databases">
        <title>Genomic Encyclopedia of Archaeal and Bacterial Type Strains, Phase II (KMG-II): from individual species to whole genera.</title>
        <authorList>
            <person name="Goeker M."/>
        </authorList>
    </citation>
    <scope>NUCLEOTIDE SEQUENCE [LARGE SCALE GENOMIC DNA]</scope>
    <source>
        <strain evidence="3 4">DSM 6779</strain>
    </source>
</reference>
<dbReference type="EMBL" id="QKZK01000008">
    <property type="protein sequence ID" value="PZX17919.1"/>
    <property type="molecule type" value="Genomic_DNA"/>
</dbReference>
<dbReference type="OrthoDB" id="982275at2"/>